<accession>A0ACB9HIT7</accession>
<sequence>MPKMNPKALCISTKRRQKKKPMCDHFLWCVEVDGSEEIFKASIHIVANQIAFESLDPNCMVSSGVIECWSAVLNHDEVKRIKEILGSTMYQMKKYKQG</sequence>
<keyword evidence="2" id="KW-1185">Reference proteome</keyword>
<dbReference type="Proteomes" id="UP001056120">
    <property type="component" value="Linkage Group LG12"/>
</dbReference>
<reference evidence="1 2" key="2">
    <citation type="journal article" date="2022" name="Mol. Ecol. Resour.">
        <title>The genomes of chicory, endive, great burdock and yacon provide insights into Asteraceae paleo-polyploidization history and plant inulin production.</title>
        <authorList>
            <person name="Fan W."/>
            <person name="Wang S."/>
            <person name="Wang H."/>
            <person name="Wang A."/>
            <person name="Jiang F."/>
            <person name="Liu H."/>
            <person name="Zhao H."/>
            <person name="Xu D."/>
            <person name="Zhang Y."/>
        </authorList>
    </citation>
    <scope>NUCLEOTIDE SEQUENCE [LARGE SCALE GENOMIC DNA]</scope>
    <source>
        <strain evidence="2">cv. Yunnan</strain>
        <tissue evidence="1">Leaves</tissue>
    </source>
</reference>
<evidence type="ECO:0000313" key="1">
    <source>
        <dbReference type="EMBL" id="KAI3795176.1"/>
    </source>
</evidence>
<reference evidence="2" key="1">
    <citation type="journal article" date="2022" name="Mol. Ecol. Resour.">
        <title>The genomes of chicory, endive, great burdock and yacon provide insights into Asteraceae palaeo-polyploidization history and plant inulin production.</title>
        <authorList>
            <person name="Fan W."/>
            <person name="Wang S."/>
            <person name="Wang H."/>
            <person name="Wang A."/>
            <person name="Jiang F."/>
            <person name="Liu H."/>
            <person name="Zhao H."/>
            <person name="Xu D."/>
            <person name="Zhang Y."/>
        </authorList>
    </citation>
    <scope>NUCLEOTIDE SEQUENCE [LARGE SCALE GENOMIC DNA]</scope>
    <source>
        <strain evidence="2">cv. Yunnan</strain>
    </source>
</reference>
<protein>
    <submittedName>
        <fullName evidence="1">Uncharacterized protein</fullName>
    </submittedName>
</protein>
<dbReference type="EMBL" id="CM042029">
    <property type="protein sequence ID" value="KAI3795176.1"/>
    <property type="molecule type" value="Genomic_DNA"/>
</dbReference>
<comment type="caution">
    <text evidence="1">The sequence shown here is derived from an EMBL/GenBank/DDBJ whole genome shotgun (WGS) entry which is preliminary data.</text>
</comment>
<evidence type="ECO:0000313" key="2">
    <source>
        <dbReference type="Proteomes" id="UP001056120"/>
    </source>
</evidence>
<gene>
    <name evidence="1" type="ORF">L1987_37825</name>
</gene>
<name>A0ACB9HIT7_9ASTR</name>
<proteinExistence type="predicted"/>
<organism evidence="1 2">
    <name type="scientific">Smallanthus sonchifolius</name>
    <dbReference type="NCBI Taxonomy" id="185202"/>
    <lineage>
        <taxon>Eukaryota</taxon>
        <taxon>Viridiplantae</taxon>
        <taxon>Streptophyta</taxon>
        <taxon>Embryophyta</taxon>
        <taxon>Tracheophyta</taxon>
        <taxon>Spermatophyta</taxon>
        <taxon>Magnoliopsida</taxon>
        <taxon>eudicotyledons</taxon>
        <taxon>Gunneridae</taxon>
        <taxon>Pentapetalae</taxon>
        <taxon>asterids</taxon>
        <taxon>campanulids</taxon>
        <taxon>Asterales</taxon>
        <taxon>Asteraceae</taxon>
        <taxon>Asteroideae</taxon>
        <taxon>Heliantheae alliance</taxon>
        <taxon>Millerieae</taxon>
        <taxon>Smallanthus</taxon>
    </lineage>
</organism>